<feature type="compositionally biased region" description="Polar residues" evidence="8">
    <location>
        <begin position="401"/>
        <end position="412"/>
    </location>
</feature>
<evidence type="ECO:0000256" key="1">
    <source>
        <dbReference type="ARBA" id="ARBA00008136"/>
    </source>
</evidence>
<evidence type="ECO:0000313" key="9">
    <source>
        <dbReference type="EMBL" id="CZS99403.1"/>
    </source>
</evidence>
<keyword evidence="3" id="KW-0227">DNA damage</keyword>
<dbReference type="EMBL" id="FJUX01000040">
    <property type="protein sequence ID" value="CZS99403.1"/>
    <property type="molecule type" value="Genomic_DNA"/>
</dbReference>
<accession>A0A1E1KN09</accession>
<gene>
    <name evidence="9" type="ORF">RAG0_07730</name>
</gene>
<sequence length="429" mass="48274">MCGRYALALRPHQVRAYLEDASMPVYDAPADDADDAPRQSYNFAPGYHGLVYRADTGDHGGGPQQHEKGEEESTEQGTDHSLGSSAEQGEVRYKLQSMKWGLIPFWTKRNPDYGSMMKTINCRDDSLVENKGMWTSMKQKKRCVIIFQGFYEWLKKGKEKVPHYIKRKDGQLMCVAGLWDCVQYEGSEHKHYTYTIITTDSNKQLKFLHDRMPVVLENGSKEMRTWLDPGRYTWSKELQGLLKPYEGELEVYAVAKDVGKVGNNSPTFIIPVASSENKSNIANFFAKGPAKGEAKVEDEPKQNTNNDENSKQQLKDEVKGEVDPPVIKHEEGEDRKTVDHNGTEDNAPLPVPKEEVRQSIKRELEDAPDVINDEPPKKIPRISTSPSKAASPIKSTRKTRSATSNNTASPTKATEKDKGSQKITSFFGK</sequence>
<feature type="compositionally biased region" description="Basic and acidic residues" evidence="8">
    <location>
        <begin position="352"/>
        <end position="365"/>
    </location>
</feature>
<feature type="region of interest" description="Disordered" evidence="8">
    <location>
        <begin position="54"/>
        <end position="87"/>
    </location>
</feature>
<evidence type="ECO:0000256" key="5">
    <source>
        <dbReference type="ARBA" id="ARBA00023124"/>
    </source>
</evidence>
<dbReference type="Pfam" id="PF02586">
    <property type="entry name" value="SRAP"/>
    <property type="match status" value="1"/>
</dbReference>
<keyword evidence="10" id="KW-1185">Reference proteome</keyword>
<feature type="region of interest" description="Disordered" evidence="8">
    <location>
        <begin position="291"/>
        <end position="429"/>
    </location>
</feature>
<dbReference type="GO" id="GO:0006508">
    <property type="term" value="P:proteolysis"/>
    <property type="evidence" value="ECO:0007669"/>
    <property type="project" value="UniProtKB-KW"/>
</dbReference>
<dbReference type="AlphaFoldDB" id="A0A1E1KN09"/>
<proteinExistence type="inferred from homology"/>
<dbReference type="GO" id="GO:0008233">
    <property type="term" value="F:peptidase activity"/>
    <property type="evidence" value="ECO:0007669"/>
    <property type="project" value="UniProtKB-KW"/>
</dbReference>
<evidence type="ECO:0000313" key="10">
    <source>
        <dbReference type="Proteomes" id="UP000178912"/>
    </source>
</evidence>
<keyword evidence="7" id="KW-0456">Lyase</keyword>
<dbReference type="OrthoDB" id="2111841at2759"/>
<dbReference type="GO" id="GO:0003697">
    <property type="term" value="F:single-stranded DNA binding"/>
    <property type="evidence" value="ECO:0007669"/>
    <property type="project" value="InterPro"/>
</dbReference>
<dbReference type="InterPro" id="IPR036590">
    <property type="entry name" value="SRAP-like"/>
</dbReference>
<name>A0A1E1KN09_9HELO</name>
<dbReference type="SUPFAM" id="SSF143081">
    <property type="entry name" value="BB1717-like"/>
    <property type="match status" value="1"/>
</dbReference>
<evidence type="ECO:0000256" key="2">
    <source>
        <dbReference type="ARBA" id="ARBA00022670"/>
    </source>
</evidence>
<keyword evidence="2" id="KW-0645">Protease</keyword>
<feature type="compositionally biased region" description="Basic and acidic residues" evidence="8">
    <location>
        <begin position="291"/>
        <end position="301"/>
    </location>
</feature>
<evidence type="ECO:0000256" key="6">
    <source>
        <dbReference type="ARBA" id="ARBA00023125"/>
    </source>
</evidence>
<reference evidence="10" key="1">
    <citation type="submission" date="2016-03" db="EMBL/GenBank/DDBJ databases">
        <authorList>
            <person name="Guldener U."/>
        </authorList>
    </citation>
    <scope>NUCLEOTIDE SEQUENCE [LARGE SCALE GENOMIC DNA]</scope>
    <source>
        <strain evidence="10">04CH-RAC-A.6.1</strain>
    </source>
</reference>
<organism evidence="9 10">
    <name type="scientific">Rhynchosporium agropyri</name>
    <dbReference type="NCBI Taxonomy" id="914238"/>
    <lineage>
        <taxon>Eukaryota</taxon>
        <taxon>Fungi</taxon>
        <taxon>Dikarya</taxon>
        <taxon>Ascomycota</taxon>
        <taxon>Pezizomycotina</taxon>
        <taxon>Leotiomycetes</taxon>
        <taxon>Helotiales</taxon>
        <taxon>Ploettnerulaceae</taxon>
        <taxon>Rhynchosporium</taxon>
    </lineage>
</organism>
<evidence type="ECO:0000256" key="3">
    <source>
        <dbReference type="ARBA" id="ARBA00022763"/>
    </source>
</evidence>
<evidence type="ECO:0000256" key="4">
    <source>
        <dbReference type="ARBA" id="ARBA00022801"/>
    </source>
</evidence>
<dbReference type="GO" id="GO:0016829">
    <property type="term" value="F:lyase activity"/>
    <property type="evidence" value="ECO:0007669"/>
    <property type="project" value="UniProtKB-KW"/>
</dbReference>
<dbReference type="Gene3D" id="3.90.1680.10">
    <property type="entry name" value="SOS response associated peptidase-like"/>
    <property type="match status" value="1"/>
</dbReference>
<dbReference type="GO" id="GO:0106300">
    <property type="term" value="P:protein-DNA covalent cross-linking repair"/>
    <property type="evidence" value="ECO:0007669"/>
    <property type="project" value="InterPro"/>
</dbReference>
<protein>
    <submittedName>
        <fullName evidence="9">Related to DUF159 domain protein</fullName>
    </submittedName>
</protein>
<keyword evidence="4" id="KW-0378">Hydrolase</keyword>
<evidence type="ECO:0000256" key="8">
    <source>
        <dbReference type="SAM" id="MobiDB-lite"/>
    </source>
</evidence>
<keyword evidence="5" id="KW-0190">Covalent protein-DNA linkage</keyword>
<feature type="compositionally biased region" description="Basic and acidic residues" evidence="8">
    <location>
        <begin position="308"/>
        <end position="343"/>
    </location>
</feature>
<keyword evidence="6" id="KW-0238">DNA-binding</keyword>
<dbReference type="PANTHER" id="PTHR13604">
    <property type="entry name" value="DC12-RELATED"/>
    <property type="match status" value="1"/>
</dbReference>
<comment type="similarity">
    <text evidence="1">Belongs to the SOS response-associated peptidase family.</text>
</comment>
<evidence type="ECO:0000256" key="7">
    <source>
        <dbReference type="ARBA" id="ARBA00023239"/>
    </source>
</evidence>
<dbReference type="PANTHER" id="PTHR13604:SF0">
    <property type="entry name" value="ABASIC SITE PROCESSING PROTEIN HMCES"/>
    <property type="match status" value="1"/>
</dbReference>
<dbReference type="InterPro" id="IPR003738">
    <property type="entry name" value="SRAP"/>
</dbReference>
<feature type="compositionally biased region" description="Polar residues" evidence="8">
    <location>
        <begin position="75"/>
        <end position="87"/>
    </location>
</feature>
<dbReference type="Proteomes" id="UP000178912">
    <property type="component" value="Unassembled WGS sequence"/>
</dbReference>